<dbReference type="SUPFAM" id="SSF55073">
    <property type="entry name" value="Nucleotide cyclase"/>
    <property type="match status" value="1"/>
</dbReference>
<evidence type="ECO:0000259" key="3">
    <source>
        <dbReference type="PROSITE" id="PS50112"/>
    </source>
</evidence>
<dbReference type="Pfam" id="PF00989">
    <property type="entry name" value="PAS"/>
    <property type="match status" value="1"/>
</dbReference>
<feature type="domain" description="PAS" evidence="3">
    <location>
        <begin position="9"/>
        <end position="79"/>
    </location>
</feature>
<dbReference type="InterPro" id="IPR043128">
    <property type="entry name" value="Rev_trsase/Diguanyl_cyclase"/>
</dbReference>
<evidence type="ECO:0000256" key="1">
    <source>
        <dbReference type="ARBA" id="ARBA00012528"/>
    </source>
</evidence>
<reference evidence="6 7" key="1">
    <citation type="submission" date="2024-09" db="EMBL/GenBank/DDBJ databases">
        <authorList>
            <person name="Sun Q."/>
            <person name="Mori K."/>
        </authorList>
    </citation>
    <scope>NUCLEOTIDE SEQUENCE [LARGE SCALE GENOMIC DNA]</scope>
    <source>
        <strain evidence="6 7">CCM 7415</strain>
    </source>
</reference>
<dbReference type="InterPro" id="IPR050469">
    <property type="entry name" value="Diguanylate_Cyclase"/>
</dbReference>
<feature type="domain" description="GGDEF" evidence="5">
    <location>
        <begin position="181"/>
        <end position="310"/>
    </location>
</feature>
<keyword evidence="7" id="KW-1185">Reference proteome</keyword>
<accession>A0ABV6G8C7</accession>
<dbReference type="EMBL" id="JBHLVX010000067">
    <property type="protein sequence ID" value="MFC0269804.1"/>
    <property type="molecule type" value="Genomic_DNA"/>
</dbReference>
<evidence type="ECO:0000313" key="7">
    <source>
        <dbReference type="Proteomes" id="UP001589814"/>
    </source>
</evidence>
<evidence type="ECO:0000259" key="5">
    <source>
        <dbReference type="PROSITE" id="PS50887"/>
    </source>
</evidence>
<dbReference type="CDD" id="cd00130">
    <property type="entry name" value="PAS"/>
    <property type="match status" value="1"/>
</dbReference>
<proteinExistence type="predicted"/>
<evidence type="ECO:0000256" key="2">
    <source>
        <dbReference type="ARBA" id="ARBA00034247"/>
    </source>
</evidence>
<evidence type="ECO:0000313" key="6">
    <source>
        <dbReference type="EMBL" id="MFC0269804.1"/>
    </source>
</evidence>
<evidence type="ECO:0000259" key="4">
    <source>
        <dbReference type="PROSITE" id="PS50113"/>
    </source>
</evidence>
<sequence length="314" mass="35371">MATSQPHFSDIDLLKLVRSTPLAICITNAEGRFTMVNNAYCRLYDYDESELLGRDFTMVLAPQYRDVMRTMHQEFINSGSETDALNSRDQLQAEWEVINRHGQPITILADAVRIQDAEGNDYKATFVIDISARKALERRLQEANEQLTRLAMYDELTALLNRRAGLERLSEAMHEYQRYGHALSIAMMDLDHFKRINDTHGHGAGDAVLVAVADTLRRELRESDTGVRLGGEELLLILPGIGVDAARLAVDRIRQALEAEPLGEQRLRVTFSAGVAEYRGESRDHLLESADRALYEAKAQGRNRVLEASRDDTA</sequence>
<comment type="catalytic activity">
    <reaction evidence="2">
        <text>2 GTP = 3',3'-c-di-GMP + 2 diphosphate</text>
        <dbReference type="Rhea" id="RHEA:24898"/>
        <dbReference type="ChEBI" id="CHEBI:33019"/>
        <dbReference type="ChEBI" id="CHEBI:37565"/>
        <dbReference type="ChEBI" id="CHEBI:58805"/>
        <dbReference type="EC" id="2.7.7.65"/>
    </reaction>
</comment>
<dbReference type="InterPro" id="IPR029787">
    <property type="entry name" value="Nucleotide_cyclase"/>
</dbReference>
<comment type="caution">
    <text evidence="6">The sequence shown here is derived from an EMBL/GenBank/DDBJ whole genome shotgun (WGS) entry which is preliminary data.</text>
</comment>
<dbReference type="InterPro" id="IPR035965">
    <property type="entry name" value="PAS-like_dom_sf"/>
</dbReference>
<dbReference type="PANTHER" id="PTHR45138">
    <property type="entry name" value="REGULATORY COMPONENTS OF SENSORY TRANSDUCTION SYSTEM"/>
    <property type="match status" value="1"/>
</dbReference>
<dbReference type="Gene3D" id="3.30.450.20">
    <property type="entry name" value="PAS domain"/>
    <property type="match status" value="1"/>
</dbReference>
<feature type="domain" description="PAC" evidence="4">
    <location>
        <begin position="91"/>
        <end position="142"/>
    </location>
</feature>
<dbReference type="Pfam" id="PF00990">
    <property type="entry name" value="GGDEF"/>
    <property type="match status" value="1"/>
</dbReference>
<dbReference type="InterPro" id="IPR000014">
    <property type="entry name" value="PAS"/>
</dbReference>
<dbReference type="SUPFAM" id="SSF55785">
    <property type="entry name" value="PYP-like sensor domain (PAS domain)"/>
    <property type="match status" value="1"/>
</dbReference>
<dbReference type="SMART" id="SM00091">
    <property type="entry name" value="PAS"/>
    <property type="match status" value="1"/>
</dbReference>
<dbReference type="NCBIfam" id="TIGR00229">
    <property type="entry name" value="sensory_box"/>
    <property type="match status" value="1"/>
</dbReference>
<dbReference type="PANTHER" id="PTHR45138:SF9">
    <property type="entry name" value="DIGUANYLATE CYCLASE DGCM-RELATED"/>
    <property type="match status" value="1"/>
</dbReference>
<dbReference type="Gene3D" id="3.30.70.270">
    <property type="match status" value="1"/>
</dbReference>
<organism evidence="6 7">
    <name type="scientific">Kushneria aurantia</name>
    <dbReference type="NCBI Taxonomy" id="504092"/>
    <lineage>
        <taxon>Bacteria</taxon>
        <taxon>Pseudomonadati</taxon>
        <taxon>Pseudomonadota</taxon>
        <taxon>Gammaproteobacteria</taxon>
        <taxon>Oceanospirillales</taxon>
        <taxon>Halomonadaceae</taxon>
        <taxon>Kushneria</taxon>
    </lineage>
</organism>
<dbReference type="NCBIfam" id="TIGR00254">
    <property type="entry name" value="GGDEF"/>
    <property type="match status" value="1"/>
</dbReference>
<dbReference type="EC" id="2.7.7.65" evidence="1"/>
<dbReference type="InterPro" id="IPR000700">
    <property type="entry name" value="PAS-assoc_C"/>
</dbReference>
<keyword evidence="6" id="KW-0808">Transferase</keyword>
<dbReference type="InterPro" id="IPR000160">
    <property type="entry name" value="GGDEF_dom"/>
</dbReference>
<dbReference type="Proteomes" id="UP001589814">
    <property type="component" value="Unassembled WGS sequence"/>
</dbReference>
<protein>
    <recommendedName>
        <fullName evidence="1">diguanylate cyclase</fullName>
        <ecNumber evidence="1">2.7.7.65</ecNumber>
    </recommendedName>
</protein>
<dbReference type="PROSITE" id="PS50113">
    <property type="entry name" value="PAC"/>
    <property type="match status" value="1"/>
</dbReference>
<dbReference type="PROSITE" id="PS50112">
    <property type="entry name" value="PAS"/>
    <property type="match status" value="1"/>
</dbReference>
<keyword evidence="6" id="KW-0548">Nucleotidyltransferase</keyword>
<dbReference type="CDD" id="cd01949">
    <property type="entry name" value="GGDEF"/>
    <property type="match status" value="1"/>
</dbReference>
<dbReference type="SMART" id="SM00267">
    <property type="entry name" value="GGDEF"/>
    <property type="match status" value="1"/>
</dbReference>
<name>A0ABV6G8C7_9GAMM</name>
<gene>
    <name evidence="6" type="ORF">ACFFHW_17720</name>
</gene>
<dbReference type="PROSITE" id="PS50887">
    <property type="entry name" value="GGDEF"/>
    <property type="match status" value="1"/>
</dbReference>
<dbReference type="GO" id="GO:0052621">
    <property type="term" value="F:diguanylate cyclase activity"/>
    <property type="evidence" value="ECO:0007669"/>
    <property type="project" value="UniProtKB-EC"/>
</dbReference>
<dbReference type="RefSeq" id="WP_019952075.1">
    <property type="nucleotide sequence ID" value="NZ_JBHLVX010000067.1"/>
</dbReference>
<dbReference type="InterPro" id="IPR013767">
    <property type="entry name" value="PAS_fold"/>
</dbReference>